<dbReference type="InterPro" id="IPR036388">
    <property type="entry name" value="WH-like_DNA-bd_sf"/>
</dbReference>
<dbReference type="RefSeq" id="WP_085835509.1">
    <property type="nucleotide sequence ID" value="NZ_FWFS01000002.1"/>
</dbReference>
<dbReference type="InterPro" id="IPR001789">
    <property type="entry name" value="Sig_transdc_resp-reg_receiver"/>
</dbReference>
<dbReference type="SMART" id="SM00448">
    <property type="entry name" value="REC"/>
    <property type="match status" value="1"/>
</dbReference>
<gene>
    <name evidence="10" type="primary">ompR_2</name>
    <name evidence="10" type="ORF">AQS8620_00758</name>
</gene>
<dbReference type="Gene3D" id="3.40.50.2300">
    <property type="match status" value="1"/>
</dbReference>
<name>A0A1Y5RV65_9RHOB</name>
<evidence type="ECO:0000256" key="4">
    <source>
        <dbReference type="ARBA" id="ARBA00023125"/>
    </source>
</evidence>
<dbReference type="CDD" id="cd17574">
    <property type="entry name" value="REC_OmpR"/>
    <property type="match status" value="1"/>
</dbReference>
<keyword evidence="1 6" id="KW-0597">Phosphoprotein</keyword>
<feature type="DNA-binding region" description="OmpR/PhoB-type" evidence="7">
    <location>
        <begin position="133"/>
        <end position="240"/>
    </location>
</feature>
<dbReference type="Pfam" id="PF00072">
    <property type="entry name" value="Response_reg"/>
    <property type="match status" value="1"/>
</dbReference>
<dbReference type="InterPro" id="IPR001867">
    <property type="entry name" value="OmpR/PhoB-type_DNA-bd"/>
</dbReference>
<feature type="modified residue" description="4-aspartylphosphate" evidence="6">
    <location>
        <position position="54"/>
    </location>
</feature>
<evidence type="ECO:0000256" key="2">
    <source>
        <dbReference type="ARBA" id="ARBA00023012"/>
    </source>
</evidence>
<evidence type="ECO:0000313" key="10">
    <source>
        <dbReference type="EMBL" id="SLN25822.1"/>
    </source>
</evidence>
<dbReference type="CDD" id="cd00383">
    <property type="entry name" value="trans_reg_C"/>
    <property type="match status" value="1"/>
</dbReference>
<evidence type="ECO:0000256" key="7">
    <source>
        <dbReference type="PROSITE-ProRule" id="PRU01091"/>
    </source>
</evidence>
<dbReference type="GO" id="GO:0000976">
    <property type="term" value="F:transcription cis-regulatory region binding"/>
    <property type="evidence" value="ECO:0007669"/>
    <property type="project" value="TreeGrafter"/>
</dbReference>
<dbReference type="PROSITE" id="PS51755">
    <property type="entry name" value="OMPR_PHOB"/>
    <property type="match status" value="1"/>
</dbReference>
<evidence type="ECO:0000256" key="6">
    <source>
        <dbReference type="PROSITE-ProRule" id="PRU00169"/>
    </source>
</evidence>
<dbReference type="SUPFAM" id="SSF52172">
    <property type="entry name" value="CheY-like"/>
    <property type="match status" value="1"/>
</dbReference>
<evidence type="ECO:0000259" key="8">
    <source>
        <dbReference type="PROSITE" id="PS50110"/>
    </source>
</evidence>
<dbReference type="SMART" id="SM00862">
    <property type="entry name" value="Trans_reg_C"/>
    <property type="match status" value="1"/>
</dbReference>
<dbReference type="GO" id="GO:0000156">
    <property type="term" value="F:phosphorelay response regulator activity"/>
    <property type="evidence" value="ECO:0007669"/>
    <property type="project" value="TreeGrafter"/>
</dbReference>
<dbReference type="InterPro" id="IPR039420">
    <property type="entry name" value="WalR-like"/>
</dbReference>
<dbReference type="GO" id="GO:0005829">
    <property type="term" value="C:cytosol"/>
    <property type="evidence" value="ECO:0007669"/>
    <property type="project" value="TreeGrafter"/>
</dbReference>
<dbReference type="EMBL" id="FWFS01000002">
    <property type="protein sequence ID" value="SLN25822.1"/>
    <property type="molecule type" value="Genomic_DNA"/>
</dbReference>
<dbReference type="AlphaFoldDB" id="A0A1Y5RV65"/>
<dbReference type="OrthoDB" id="9802426at2"/>
<evidence type="ECO:0000256" key="1">
    <source>
        <dbReference type="ARBA" id="ARBA00022553"/>
    </source>
</evidence>
<dbReference type="InterPro" id="IPR011006">
    <property type="entry name" value="CheY-like_superfamily"/>
</dbReference>
<proteinExistence type="predicted"/>
<keyword evidence="2" id="KW-0902">Two-component regulatory system</keyword>
<evidence type="ECO:0000313" key="11">
    <source>
        <dbReference type="Proteomes" id="UP000193862"/>
    </source>
</evidence>
<feature type="domain" description="Response regulatory" evidence="8">
    <location>
        <begin position="5"/>
        <end position="118"/>
    </location>
</feature>
<dbReference type="GO" id="GO:0006355">
    <property type="term" value="P:regulation of DNA-templated transcription"/>
    <property type="evidence" value="ECO:0007669"/>
    <property type="project" value="InterPro"/>
</dbReference>
<organism evidence="10 11">
    <name type="scientific">Aquimixticola soesokkakensis</name>
    <dbReference type="NCBI Taxonomy" id="1519096"/>
    <lineage>
        <taxon>Bacteria</taxon>
        <taxon>Pseudomonadati</taxon>
        <taxon>Pseudomonadota</taxon>
        <taxon>Alphaproteobacteria</taxon>
        <taxon>Rhodobacterales</taxon>
        <taxon>Paracoccaceae</taxon>
        <taxon>Aquimixticola</taxon>
    </lineage>
</organism>
<accession>A0A1Y5RV65</accession>
<evidence type="ECO:0000256" key="5">
    <source>
        <dbReference type="ARBA" id="ARBA00023163"/>
    </source>
</evidence>
<keyword evidence="5" id="KW-0804">Transcription</keyword>
<dbReference type="PANTHER" id="PTHR48111:SF4">
    <property type="entry name" value="DNA-BINDING DUAL TRANSCRIPTIONAL REGULATOR OMPR"/>
    <property type="match status" value="1"/>
</dbReference>
<dbReference type="SUPFAM" id="SSF46894">
    <property type="entry name" value="C-terminal effector domain of the bipartite response regulators"/>
    <property type="match status" value="1"/>
</dbReference>
<evidence type="ECO:0000256" key="3">
    <source>
        <dbReference type="ARBA" id="ARBA00023015"/>
    </source>
</evidence>
<sequence>MSIARLMVVDDDTEMREMLTTFLRRSGFYVASAATRSEILTHLDAGRIDLILLDVMLGDESGVAICTELREAHEMPIILVSALSADHNRMAGYASGADDYIAKPFNPDLLLARVRAVLRRNRRAASLAYRRSTASYRFEGWHYDGRSGEVHSPQGVMVPLSRREAALLKVLLANPRIPLTRDEITDALDVTGEGGSDAASPASGRALDVLVGRLRSKIETNPKDPQLLRTERGVGYVFAVDVHEAG</sequence>
<evidence type="ECO:0000259" key="9">
    <source>
        <dbReference type="PROSITE" id="PS51755"/>
    </source>
</evidence>
<keyword evidence="11" id="KW-1185">Reference proteome</keyword>
<keyword evidence="3" id="KW-0805">Transcription regulation</keyword>
<protein>
    <submittedName>
        <fullName evidence="10">Transcriptional regulatory protein OmpR</fullName>
    </submittedName>
</protein>
<dbReference type="PANTHER" id="PTHR48111">
    <property type="entry name" value="REGULATOR OF RPOS"/>
    <property type="match status" value="1"/>
</dbReference>
<dbReference type="GO" id="GO:0032993">
    <property type="term" value="C:protein-DNA complex"/>
    <property type="evidence" value="ECO:0007669"/>
    <property type="project" value="TreeGrafter"/>
</dbReference>
<dbReference type="Gene3D" id="1.10.10.10">
    <property type="entry name" value="Winged helix-like DNA-binding domain superfamily/Winged helix DNA-binding domain"/>
    <property type="match status" value="1"/>
</dbReference>
<dbReference type="Proteomes" id="UP000193862">
    <property type="component" value="Unassembled WGS sequence"/>
</dbReference>
<dbReference type="PROSITE" id="PS50110">
    <property type="entry name" value="RESPONSE_REGULATORY"/>
    <property type="match status" value="1"/>
</dbReference>
<reference evidence="10 11" key="1">
    <citation type="submission" date="2017-03" db="EMBL/GenBank/DDBJ databases">
        <authorList>
            <person name="Afonso C.L."/>
            <person name="Miller P.J."/>
            <person name="Scott M.A."/>
            <person name="Spackman E."/>
            <person name="Goraichik I."/>
            <person name="Dimitrov K.M."/>
            <person name="Suarez D.L."/>
            <person name="Swayne D.E."/>
        </authorList>
    </citation>
    <scope>NUCLEOTIDE SEQUENCE [LARGE SCALE GENOMIC DNA]</scope>
    <source>
        <strain evidence="10 11">CECT 8620</strain>
    </source>
</reference>
<dbReference type="Pfam" id="PF00486">
    <property type="entry name" value="Trans_reg_C"/>
    <property type="match status" value="1"/>
</dbReference>
<dbReference type="InterPro" id="IPR016032">
    <property type="entry name" value="Sig_transdc_resp-reg_C-effctor"/>
</dbReference>
<keyword evidence="4 7" id="KW-0238">DNA-binding</keyword>
<feature type="domain" description="OmpR/PhoB-type" evidence="9">
    <location>
        <begin position="133"/>
        <end position="240"/>
    </location>
</feature>
<dbReference type="Gene3D" id="6.10.250.690">
    <property type="match status" value="1"/>
</dbReference>